<dbReference type="PANTHER" id="PTHR46104:SF1">
    <property type="entry name" value="GENE 9195-RELATED"/>
    <property type="match status" value="1"/>
</dbReference>
<sequence>MFSQLTRVCLILVSTSVLVAATSGSCPAGSFSKGGSAPCTQCKPGTFQPDAGQTSCRTAQPGWFAPGNGATSQSICQQGTFSTGGTATCTACPAGSYCNGQGQTKPQLCPTGHYAPTTGTGQQCLECPKGTFVNFEGATACCTCCSGFYNDQTSQDHCFDCPVRGAFSPAGSTSKDQCANTSGGGLTTCTASGKTCPNTGGSFPSGYKRAVPRALKECPRGHQSCPIYGVRAGGAGYVRGHECVDVRSDLESCGGCVGAVDADDANSAGGGRDCSAIPHVDSVTCSAGVCVIGIPVALHDETNINVVQQTIRSPDAAAHEA</sequence>
<dbReference type="InterPro" id="IPR009030">
    <property type="entry name" value="Growth_fac_rcpt_cys_sf"/>
</dbReference>
<evidence type="ECO:0000313" key="5">
    <source>
        <dbReference type="Proteomes" id="UP000184267"/>
    </source>
</evidence>
<dbReference type="EMBL" id="MNAD01001704">
    <property type="protein sequence ID" value="OJT02066.1"/>
    <property type="molecule type" value="Genomic_DNA"/>
</dbReference>
<keyword evidence="1" id="KW-0732">Signal</keyword>
<dbReference type="PANTHER" id="PTHR46104">
    <property type="entry name" value="GENE 9195-RELATED-RELATED"/>
    <property type="match status" value="1"/>
</dbReference>
<reference evidence="4 5" key="1">
    <citation type="submission" date="2016-10" db="EMBL/GenBank/DDBJ databases">
        <title>Genome sequence of the basidiomycete white-rot fungus Trametes pubescens.</title>
        <authorList>
            <person name="Makela M.R."/>
            <person name="Granchi Z."/>
            <person name="Peng M."/>
            <person name="De Vries R.P."/>
            <person name="Grigoriev I."/>
            <person name="Riley R."/>
            <person name="Hilden K."/>
        </authorList>
    </citation>
    <scope>NUCLEOTIDE SEQUENCE [LARGE SCALE GENOMIC DNA]</scope>
    <source>
        <strain evidence="4 5">FBCC735</strain>
    </source>
</reference>
<dbReference type="SMART" id="SM01411">
    <property type="entry name" value="Ephrin_rec_like"/>
    <property type="match status" value="3"/>
</dbReference>
<dbReference type="SUPFAM" id="SSF57184">
    <property type="entry name" value="Growth factor receptor domain"/>
    <property type="match status" value="1"/>
</dbReference>
<name>A0A1M2V3I9_TRAPU</name>
<proteinExistence type="predicted"/>
<feature type="chain" id="PRO_5012996405" evidence="1">
    <location>
        <begin position="22"/>
        <end position="321"/>
    </location>
</feature>
<dbReference type="AlphaFoldDB" id="A0A1M2V3I9"/>
<comment type="caution">
    <text evidence="4">The sequence shown here is derived from an EMBL/GenBank/DDBJ whole genome shotgun (WGS) entry which is preliminary data.</text>
</comment>
<evidence type="ECO:0000259" key="2">
    <source>
        <dbReference type="Pfam" id="PF07699"/>
    </source>
</evidence>
<dbReference type="Proteomes" id="UP000184267">
    <property type="component" value="Unassembled WGS sequence"/>
</dbReference>
<dbReference type="Pfam" id="PF07699">
    <property type="entry name" value="Ephrin_rec_like"/>
    <property type="match status" value="1"/>
</dbReference>
<evidence type="ECO:0000256" key="1">
    <source>
        <dbReference type="SAM" id="SignalP"/>
    </source>
</evidence>
<feature type="domain" description="Tyrosine-protein kinase ephrin type A/B receptor-like" evidence="2">
    <location>
        <begin position="29"/>
        <end position="76"/>
    </location>
</feature>
<dbReference type="STRING" id="154538.A0A1M2V3I9"/>
<keyword evidence="5" id="KW-1185">Reference proteome</keyword>
<dbReference type="Pfam" id="PF21671">
    <property type="entry name" value="CPL1-like"/>
    <property type="match status" value="1"/>
</dbReference>
<evidence type="ECO:0000313" key="4">
    <source>
        <dbReference type="EMBL" id="OJT02066.1"/>
    </source>
</evidence>
<organism evidence="4 5">
    <name type="scientific">Trametes pubescens</name>
    <name type="common">White-rot fungus</name>
    <dbReference type="NCBI Taxonomy" id="154538"/>
    <lineage>
        <taxon>Eukaryota</taxon>
        <taxon>Fungi</taxon>
        <taxon>Dikarya</taxon>
        <taxon>Basidiomycota</taxon>
        <taxon>Agaricomycotina</taxon>
        <taxon>Agaricomycetes</taxon>
        <taxon>Polyporales</taxon>
        <taxon>Polyporaceae</taxon>
        <taxon>Trametes</taxon>
    </lineage>
</organism>
<dbReference type="OMA" id="YVRGHEC"/>
<dbReference type="OrthoDB" id="439917at2759"/>
<feature type="domain" description="Protein CPL1-like" evidence="3">
    <location>
        <begin position="242"/>
        <end position="292"/>
    </location>
</feature>
<feature type="signal peptide" evidence="1">
    <location>
        <begin position="1"/>
        <end position="21"/>
    </location>
</feature>
<dbReference type="PROSITE" id="PS51257">
    <property type="entry name" value="PROKAR_LIPOPROTEIN"/>
    <property type="match status" value="1"/>
</dbReference>
<dbReference type="InterPro" id="IPR048661">
    <property type="entry name" value="CPL1-like"/>
</dbReference>
<accession>A0A1M2V3I9</accession>
<dbReference type="InterPro" id="IPR011641">
    <property type="entry name" value="Tyr-kin_ephrin_A/B_rcpt-like"/>
</dbReference>
<gene>
    <name evidence="4" type="ORF">TRAPUB_7482</name>
</gene>
<dbReference type="Gene3D" id="2.10.50.10">
    <property type="entry name" value="Tumor Necrosis Factor Receptor, subunit A, domain 2"/>
    <property type="match status" value="2"/>
</dbReference>
<evidence type="ECO:0000259" key="3">
    <source>
        <dbReference type="Pfam" id="PF21671"/>
    </source>
</evidence>
<protein>
    <submittedName>
        <fullName evidence="4">Uncharacterized protein</fullName>
    </submittedName>
</protein>